<evidence type="ECO:0000313" key="2">
    <source>
        <dbReference type="Proteomes" id="UP000654471"/>
    </source>
</evidence>
<reference evidence="2" key="1">
    <citation type="journal article" date="2019" name="Int. J. Syst. Evol. Microbiol.">
        <title>The Global Catalogue of Microorganisms (GCM) 10K type strain sequencing project: providing services to taxonomists for standard genome sequencing and annotation.</title>
        <authorList>
            <consortium name="The Broad Institute Genomics Platform"/>
            <consortium name="The Broad Institute Genome Sequencing Center for Infectious Disease"/>
            <person name="Wu L."/>
            <person name="Ma J."/>
        </authorList>
    </citation>
    <scope>NUCLEOTIDE SEQUENCE [LARGE SCALE GENOMIC DNA]</scope>
    <source>
        <strain evidence="2">JCM 3399</strain>
    </source>
</reference>
<keyword evidence="2" id="KW-1185">Reference proteome</keyword>
<accession>A0ABQ2UKX7</accession>
<protein>
    <submittedName>
        <fullName evidence="1">Uncharacterized protein</fullName>
    </submittedName>
</protein>
<evidence type="ECO:0000313" key="1">
    <source>
        <dbReference type="EMBL" id="GGU42906.1"/>
    </source>
</evidence>
<dbReference type="EMBL" id="BMRP01000001">
    <property type="protein sequence ID" value="GGU42906.1"/>
    <property type="molecule type" value="Genomic_DNA"/>
</dbReference>
<comment type="caution">
    <text evidence="1">The sequence shown here is derived from an EMBL/GenBank/DDBJ whole genome shotgun (WGS) entry which is preliminary data.</text>
</comment>
<proteinExistence type="predicted"/>
<organism evidence="1 2">
    <name type="scientific">Streptomyces albospinus</name>
    <dbReference type="NCBI Taxonomy" id="285515"/>
    <lineage>
        <taxon>Bacteria</taxon>
        <taxon>Bacillati</taxon>
        <taxon>Actinomycetota</taxon>
        <taxon>Actinomycetes</taxon>
        <taxon>Kitasatosporales</taxon>
        <taxon>Streptomycetaceae</taxon>
        <taxon>Streptomyces</taxon>
    </lineage>
</organism>
<gene>
    <name evidence="1" type="ORF">GCM10010211_02670</name>
</gene>
<dbReference type="Proteomes" id="UP000654471">
    <property type="component" value="Unassembled WGS sequence"/>
</dbReference>
<name>A0ABQ2UKX7_9ACTN</name>
<sequence>MPAVPRLGDLQLEVAGQCVGEYLTGTGTRGGCCGIDHEKCAHMEQRTYLPVLASRLSGVRAGPAARSPGATLLG</sequence>